<evidence type="ECO:0000256" key="1">
    <source>
        <dbReference type="SAM" id="Phobius"/>
    </source>
</evidence>
<reference evidence="2" key="1">
    <citation type="submission" date="2015-10" db="EMBL/GenBank/DDBJ databases">
        <title>EvidentialGene: Evidence-directed Construction of Complete mRNA Transcriptomes without Genomes.</title>
        <authorList>
            <person name="Gilbert D.G."/>
        </authorList>
    </citation>
    <scope>NUCLEOTIDE SEQUENCE</scope>
</reference>
<evidence type="ECO:0000313" key="2">
    <source>
        <dbReference type="EMBL" id="JAN41465.1"/>
    </source>
</evidence>
<reference evidence="3 4" key="2">
    <citation type="submission" date="2016-03" db="EMBL/GenBank/DDBJ databases">
        <title>EvidentialGene: Evidence-directed Construction of Genes on Genomes.</title>
        <authorList>
            <person name="Gilbert D.G."/>
            <person name="Choi J.-H."/>
            <person name="Mockaitis K."/>
            <person name="Colbourne J."/>
            <person name="Pfrender M."/>
        </authorList>
    </citation>
    <scope>NUCLEOTIDE SEQUENCE [LARGE SCALE GENOMIC DNA]</scope>
    <source>
        <strain evidence="3 4">Xinb3</strain>
        <tissue evidence="3">Complete organism</tissue>
    </source>
</reference>
<keyword evidence="1" id="KW-0812">Transmembrane</keyword>
<dbReference type="EMBL" id="LRGB01002384">
    <property type="protein sequence ID" value="KZS07842.1"/>
    <property type="molecule type" value="Genomic_DNA"/>
</dbReference>
<organism evidence="2">
    <name type="scientific">Daphnia magna</name>
    <dbReference type="NCBI Taxonomy" id="35525"/>
    <lineage>
        <taxon>Eukaryota</taxon>
        <taxon>Metazoa</taxon>
        <taxon>Ecdysozoa</taxon>
        <taxon>Arthropoda</taxon>
        <taxon>Crustacea</taxon>
        <taxon>Branchiopoda</taxon>
        <taxon>Diplostraca</taxon>
        <taxon>Cladocera</taxon>
        <taxon>Anomopoda</taxon>
        <taxon>Daphniidae</taxon>
        <taxon>Daphnia</taxon>
    </lineage>
</organism>
<sequence length="79" mass="9354">MKQHYQSVKGVFNQKDIVTFLPSFLYYRSSIVGIYTVYMSQLKSFWLLWQESFINNLAKVFLLFPHVPTCLSSTREHSN</sequence>
<evidence type="ECO:0000313" key="4">
    <source>
        <dbReference type="Proteomes" id="UP000076858"/>
    </source>
</evidence>
<dbReference type="EMBL" id="GDIQ01053272">
    <property type="protein sequence ID" value="JAN41465.1"/>
    <property type="molecule type" value="Transcribed_RNA"/>
</dbReference>
<evidence type="ECO:0000313" key="3">
    <source>
        <dbReference type="EMBL" id="KZS07842.1"/>
    </source>
</evidence>
<gene>
    <name evidence="3" type="ORF">APZ42_028229</name>
</gene>
<feature type="transmembrane region" description="Helical" evidence="1">
    <location>
        <begin position="20"/>
        <end position="38"/>
    </location>
</feature>
<protein>
    <submittedName>
        <fullName evidence="2">Uncharacterized protein</fullName>
    </submittedName>
</protein>
<keyword evidence="1" id="KW-0472">Membrane</keyword>
<proteinExistence type="predicted"/>
<keyword evidence="4" id="KW-1185">Reference proteome</keyword>
<accession>A0A0P6F6E6</accession>
<dbReference type="AlphaFoldDB" id="A0A0P6F6E6"/>
<name>A0A0P6F6E6_9CRUS</name>
<keyword evidence="1" id="KW-1133">Transmembrane helix</keyword>
<dbReference type="Proteomes" id="UP000076858">
    <property type="component" value="Unassembled WGS sequence"/>
</dbReference>